<accession>A0AB39HIH9</accession>
<reference evidence="9" key="1">
    <citation type="submission" date="2024-07" db="EMBL/GenBank/DDBJ databases">
        <title>Genome Analysis of a Potential Novel Vibrio Species Secreting pH- and Thermo-stable Alginate Lyase and its Application in Producing Alginate Oligosaccharides.</title>
        <authorList>
            <person name="Huang H."/>
            <person name="Bao K."/>
        </authorList>
    </citation>
    <scope>NUCLEOTIDE SEQUENCE</scope>
    <source>
        <strain evidence="9">HB236076</strain>
    </source>
</reference>
<evidence type="ECO:0000256" key="2">
    <source>
        <dbReference type="ARBA" id="ARBA00011255"/>
    </source>
</evidence>
<dbReference type="AlphaFoldDB" id="A0AB39HIH9"/>
<evidence type="ECO:0000256" key="3">
    <source>
        <dbReference type="ARBA" id="ARBA00023054"/>
    </source>
</evidence>
<feature type="domain" description="Flagellar hook-associated protein 2 C-terminal" evidence="8">
    <location>
        <begin position="351"/>
        <end position="575"/>
    </location>
</feature>
<keyword evidence="9" id="KW-0282">Flagellum</keyword>
<dbReference type="EMBL" id="CP162601">
    <property type="protein sequence ID" value="XDK25921.1"/>
    <property type="molecule type" value="Genomic_DNA"/>
</dbReference>
<keyword evidence="5" id="KW-0964">Secreted</keyword>
<evidence type="ECO:0000256" key="6">
    <source>
        <dbReference type="SAM" id="MobiDB-lite"/>
    </source>
</evidence>
<comment type="subunit">
    <text evidence="2 5">Homopentamer.</text>
</comment>
<keyword evidence="9" id="KW-0966">Cell projection</keyword>
<sequence>MSIGSIGMAGGMDVNAMVKKVVDAERLPKQQQIDASRQQVQSSISAYGKLRESLDTMKNLMSQFRQDKAFAVRKVDTNDDTIVTATATTDAIAGQYTIDVLQLAQSHKVASQALPEDAKFGPGKMTISLGEKDFSINVRSNTKLTDVVRTINAVRDNPGVRASIINDTQGPRLILSSNVSGEDQRIRVDVDAKDDDPLHYFSYHTIAERQTALADAQQQASELLSSDGNEDDEKNNEQQAAEKMRSLDPADNIPGWTETASGTLLDSYQSQTELAQQKAQIEQKVAEEKQALADRVARGEISAEKASDLAKENLSEADKQRLNDIESSREALRKAQQSVKNYRGMVEVQAAQDAKVRLDGVAELSSSNNIIENAVEGVSLTLKGVSKEGQPGTEIGVEYDRNSVRSDIEQFVASYNQFYQTAKALTGVNSITGEKGPLSGDSTVRGADSRLKSVFSTQIEQAPEEMKSLTELGVTTTRQGTLEINYAMLDRQINNHFTELEDFFGGRNGFAKRVEDAIHGLTGVTGSIRTREQTLTEQNRQMADDQTRLDKRMESLEQRTHDKFTAMQDATSKMQGQLSALQNALG</sequence>
<dbReference type="InterPro" id="IPR003481">
    <property type="entry name" value="FliD_N"/>
</dbReference>
<organism evidence="9">
    <name type="scientific">Vibrio sp. HB236076</name>
    <dbReference type="NCBI Taxonomy" id="3232307"/>
    <lineage>
        <taxon>Bacteria</taxon>
        <taxon>Pseudomonadati</taxon>
        <taxon>Pseudomonadota</taxon>
        <taxon>Gammaproteobacteria</taxon>
        <taxon>Vibrionales</taxon>
        <taxon>Vibrionaceae</taxon>
        <taxon>Vibrio</taxon>
    </lineage>
</organism>
<keyword evidence="4 5" id="KW-0975">Bacterial flagellum</keyword>
<comment type="function">
    <text evidence="5">Required for morphogenesis and for the elongation of the flagellar filament by facilitating polymerization of the flagellin monomers at the tip of growing filament. Forms a capping structure, which prevents flagellin subunits (transported through the central channel of the flagellum) from leaking out without polymerization at the distal end.</text>
</comment>
<comment type="subcellular location">
    <subcellularLocation>
        <location evidence="5">Secreted</location>
    </subcellularLocation>
    <subcellularLocation>
        <location evidence="5">Bacterial flagellum</location>
    </subcellularLocation>
</comment>
<gene>
    <name evidence="9" type="primary">fliD</name>
    <name evidence="9" type="ORF">AB0763_04580</name>
</gene>
<dbReference type="Pfam" id="PF07195">
    <property type="entry name" value="FliD_C"/>
    <property type="match status" value="1"/>
</dbReference>
<proteinExistence type="inferred from homology"/>
<evidence type="ECO:0000313" key="9">
    <source>
        <dbReference type="EMBL" id="XDK25921.1"/>
    </source>
</evidence>
<feature type="region of interest" description="Disordered" evidence="6">
    <location>
        <begin position="212"/>
        <end position="260"/>
    </location>
</feature>
<dbReference type="Pfam" id="PF02465">
    <property type="entry name" value="FliD_N"/>
    <property type="match status" value="1"/>
</dbReference>
<dbReference type="PANTHER" id="PTHR30288">
    <property type="entry name" value="FLAGELLAR CAP/ASSEMBLY PROTEIN FLID"/>
    <property type="match status" value="1"/>
</dbReference>
<evidence type="ECO:0000256" key="1">
    <source>
        <dbReference type="ARBA" id="ARBA00009764"/>
    </source>
</evidence>
<dbReference type="InterPro" id="IPR010810">
    <property type="entry name" value="Flagellin_hook_IN_motif"/>
</dbReference>
<dbReference type="GO" id="GO:0005576">
    <property type="term" value="C:extracellular region"/>
    <property type="evidence" value="ECO:0007669"/>
    <property type="project" value="UniProtKB-SubCell"/>
</dbReference>
<dbReference type="GO" id="GO:0009424">
    <property type="term" value="C:bacterial-type flagellum hook"/>
    <property type="evidence" value="ECO:0007669"/>
    <property type="project" value="UniProtKB-UniRule"/>
</dbReference>
<evidence type="ECO:0000256" key="4">
    <source>
        <dbReference type="ARBA" id="ARBA00023143"/>
    </source>
</evidence>
<dbReference type="GO" id="GO:0071973">
    <property type="term" value="P:bacterial-type flagellum-dependent cell motility"/>
    <property type="evidence" value="ECO:0007669"/>
    <property type="project" value="TreeGrafter"/>
</dbReference>
<protein>
    <recommendedName>
        <fullName evidence="5">Flagellar hook-associated protein 2</fullName>
        <shortName evidence="5">HAP2</shortName>
    </recommendedName>
    <alternativeName>
        <fullName evidence="5">Flagellar cap protein</fullName>
    </alternativeName>
</protein>
<dbReference type="GO" id="GO:0007155">
    <property type="term" value="P:cell adhesion"/>
    <property type="evidence" value="ECO:0007669"/>
    <property type="project" value="InterPro"/>
</dbReference>
<feature type="compositionally biased region" description="Polar residues" evidence="6">
    <location>
        <begin position="216"/>
        <end position="227"/>
    </location>
</feature>
<evidence type="ECO:0000259" key="7">
    <source>
        <dbReference type="Pfam" id="PF02465"/>
    </source>
</evidence>
<dbReference type="Pfam" id="PF07196">
    <property type="entry name" value="Flagellin_IN"/>
    <property type="match status" value="1"/>
</dbReference>
<dbReference type="PANTHER" id="PTHR30288:SF0">
    <property type="entry name" value="FLAGELLAR HOOK-ASSOCIATED PROTEIN 2"/>
    <property type="match status" value="1"/>
</dbReference>
<evidence type="ECO:0000256" key="5">
    <source>
        <dbReference type="RuleBase" id="RU362066"/>
    </source>
</evidence>
<dbReference type="InterPro" id="IPR010809">
    <property type="entry name" value="FliD_C"/>
</dbReference>
<keyword evidence="3" id="KW-0175">Coiled coil</keyword>
<name>A0AB39HIH9_9VIBR</name>
<dbReference type="GO" id="GO:0009421">
    <property type="term" value="C:bacterial-type flagellum filament cap"/>
    <property type="evidence" value="ECO:0007669"/>
    <property type="project" value="InterPro"/>
</dbReference>
<dbReference type="KEGG" id="vih:AB0763_04580"/>
<feature type="domain" description="Flagellar hook-associated protein 2 N-terminal" evidence="7">
    <location>
        <begin position="11"/>
        <end position="107"/>
    </location>
</feature>
<dbReference type="InterPro" id="IPR040026">
    <property type="entry name" value="FliD"/>
</dbReference>
<comment type="similarity">
    <text evidence="1 5">Belongs to the FliD family.</text>
</comment>
<evidence type="ECO:0000259" key="8">
    <source>
        <dbReference type="Pfam" id="PF07195"/>
    </source>
</evidence>
<keyword evidence="9" id="KW-0969">Cilium</keyword>
<dbReference type="RefSeq" id="WP_306101419.1">
    <property type="nucleotide sequence ID" value="NZ_CP162601.1"/>
</dbReference>